<proteinExistence type="predicted"/>
<protein>
    <submittedName>
        <fullName evidence="1">Uncharacterized protein</fullName>
    </submittedName>
</protein>
<keyword evidence="2" id="KW-1185">Reference proteome</keyword>
<gene>
    <name evidence="1" type="ORF">EVAR_60541_1</name>
</gene>
<dbReference type="AlphaFoldDB" id="A0A4C1YUI5"/>
<evidence type="ECO:0000313" key="2">
    <source>
        <dbReference type="Proteomes" id="UP000299102"/>
    </source>
</evidence>
<dbReference type="EMBL" id="BGZK01001372">
    <property type="protein sequence ID" value="GBP78524.1"/>
    <property type="molecule type" value="Genomic_DNA"/>
</dbReference>
<organism evidence="1 2">
    <name type="scientific">Eumeta variegata</name>
    <name type="common">Bagworm moth</name>
    <name type="synonym">Eumeta japonica</name>
    <dbReference type="NCBI Taxonomy" id="151549"/>
    <lineage>
        <taxon>Eukaryota</taxon>
        <taxon>Metazoa</taxon>
        <taxon>Ecdysozoa</taxon>
        <taxon>Arthropoda</taxon>
        <taxon>Hexapoda</taxon>
        <taxon>Insecta</taxon>
        <taxon>Pterygota</taxon>
        <taxon>Neoptera</taxon>
        <taxon>Endopterygota</taxon>
        <taxon>Lepidoptera</taxon>
        <taxon>Glossata</taxon>
        <taxon>Ditrysia</taxon>
        <taxon>Tineoidea</taxon>
        <taxon>Psychidae</taxon>
        <taxon>Oiketicinae</taxon>
        <taxon>Eumeta</taxon>
    </lineage>
</organism>
<reference evidence="1 2" key="1">
    <citation type="journal article" date="2019" name="Commun. Biol.">
        <title>The bagworm genome reveals a unique fibroin gene that provides high tensile strength.</title>
        <authorList>
            <person name="Kono N."/>
            <person name="Nakamura H."/>
            <person name="Ohtoshi R."/>
            <person name="Tomita M."/>
            <person name="Numata K."/>
            <person name="Arakawa K."/>
        </authorList>
    </citation>
    <scope>NUCLEOTIDE SEQUENCE [LARGE SCALE GENOMIC DNA]</scope>
</reference>
<accession>A0A4C1YUI5</accession>
<evidence type="ECO:0000313" key="1">
    <source>
        <dbReference type="EMBL" id="GBP78524.1"/>
    </source>
</evidence>
<comment type="caution">
    <text evidence="1">The sequence shown here is derived from an EMBL/GenBank/DDBJ whole genome shotgun (WGS) entry which is preliminary data.</text>
</comment>
<name>A0A4C1YUI5_EUMVA</name>
<dbReference type="Proteomes" id="UP000299102">
    <property type="component" value="Unassembled WGS sequence"/>
</dbReference>
<sequence length="89" mass="9894">MHNSGNVAVIEAINRCVDSDSRCIDSGIERVWVWEEVLSASVTRTAGCGGRRTPTPQKLQEKAPKSREAIAYRLLELPKSDRQHNYGAL</sequence>